<dbReference type="EMBL" id="CP029254">
    <property type="protein sequence ID" value="AWK09588.1"/>
    <property type="molecule type" value="Genomic_DNA"/>
</dbReference>
<protein>
    <submittedName>
        <fullName evidence="2">Uncharacterized protein</fullName>
    </submittedName>
</protein>
<feature type="region of interest" description="Disordered" evidence="1">
    <location>
        <begin position="87"/>
        <end position="111"/>
    </location>
</feature>
<organism evidence="2 3">
    <name type="scientific">Streptomyces spongiicola</name>
    <dbReference type="NCBI Taxonomy" id="1690221"/>
    <lineage>
        <taxon>Bacteria</taxon>
        <taxon>Bacillati</taxon>
        <taxon>Actinomycetota</taxon>
        <taxon>Actinomycetes</taxon>
        <taxon>Kitasatosporales</taxon>
        <taxon>Streptomycetaceae</taxon>
        <taxon>Streptomyces</taxon>
    </lineage>
</organism>
<dbReference type="Proteomes" id="UP000245051">
    <property type="component" value="Chromosome"/>
</dbReference>
<evidence type="ECO:0000313" key="2">
    <source>
        <dbReference type="EMBL" id="AWK09588.1"/>
    </source>
</evidence>
<keyword evidence="3" id="KW-1185">Reference proteome</keyword>
<feature type="compositionally biased region" description="Polar residues" evidence="1">
    <location>
        <begin position="100"/>
        <end position="111"/>
    </location>
</feature>
<evidence type="ECO:0000313" key="3">
    <source>
        <dbReference type="Proteomes" id="UP000245051"/>
    </source>
</evidence>
<sequence length="111" mass="12393">MALPKRRSRIISVDGTSYRWFLRGRPPYCQGMAWSRMTYAVEHAEHPGAVLMVETSRAHTGNWVGAESAPVLPAEVADSIRRARLRGWEPTSPGMPFRLTPTTDNGISRCP</sequence>
<accession>A0ABM6V6W7</accession>
<gene>
    <name evidence="2" type="ORF">DDQ41_12400</name>
</gene>
<name>A0ABM6V6W7_9ACTN</name>
<proteinExistence type="predicted"/>
<evidence type="ECO:0000256" key="1">
    <source>
        <dbReference type="SAM" id="MobiDB-lite"/>
    </source>
</evidence>
<reference evidence="2 3" key="1">
    <citation type="submission" date="2018-05" db="EMBL/GenBank/DDBJ databases">
        <title>Complete genome sequence of the Type Strain of Streptomyces spongiicola HNM0071, the producer of staurosporine.</title>
        <authorList>
            <person name="Zhou S."/>
            <person name="Huang X."/>
        </authorList>
    </citation>
    <scope>NUCLEOTIDE SEQUENCE [LARGE SCALE GENOMIC DNA]</scope>
    <source>
        <strain evidence="2 3">HNM0071</strain>
    </source>
</reference>